<dbReference type="AlphaFoldDB" id="A0A7S3K1A9"/>
<name>A0A7S3K1A9_9STRA</name>
<dbReference type="EMBL" id="HBIJ01019235">
    <property type="protein sequence ID" value="CAE0371830.1"/>
    <property type="molecule type" value="Transcribed_RNA"/>
</dbReference>
<evidence type="ECO:0000313" key="1">
    <source>
        <dbReference type="EMBL" id="CAE0371830.1"/>
    </source>
</evidence>
<reference evidence="1" key="1">
    <citation type="submission" date="2021-01" db="EMBL/GenBank/DDBJ databases">
        <authorList>
            <person name="Corre E."/>
            <person name="Pelletier E."/>
            <person name="Niang G."/>
            <person name="Scheremetjew M."/>
            <person name="Finn R."/>
            <person name="Kale V."/>
            <person name="Holt S."/>
            <person name="Cochrane G."/>
            <person name="Meng A."/>
            <person name="Brown T."/>
            <person name="Cohen L."/>
        </authorList>
    </citation>
    <scope>NUCLEOTIDE SEQUENCE</scope>
    <source>
        <strain evidence="1">CCMP1510</strain>
    </source>
</reference>
<accession>A0A7S3K1A9</accession>
<gene>
    <name evidence="1" type="ORF">ALAG00032_LOCUS12612</name>
</gene>
<protein>
    <submittedName>
        <fullName evidence="1">Uncharacterized protein</fullName>
    </submittedName>
</protein>
<organism evidence="1">
    <name type="scientific">Aureoumbra lagunensis</name>
    <dbReference type="NCBI Taxonomy" id="44058"/>
    <lineage>
        <taxon>Eukaryota</taxon>
        <taxon>Sar</taxon>
        <taxon>Stramenopiles</taxon>
        <taxon>Ochrophyta</taxon>
        <taxon>Pelagophyceae</taxon>
        <taxon>Pelagomonadales</taxon>
        <taxon>Aureoumbra</taxon>
    </lineage>
</organism>
<proteinExistence type="predicted"/>
<sequence>MGAHSSKGKAVQAMSVAELLPDDVDAGETNGIVMSDRVLNFEWVDSIAPLADMDPHWLGPTKKSPAKVELGNGYTLCAAALPTGEQKKYHSANGSVTLSLANAGQVALQNASGHRVCILKKKIDTQLLKAGTAPWEVYSIDGKGAQLVYNGMTYRKCAHISYDKSSKTFSYTENNEAKWIARGSYSKLKPSNPLFNADGATFKTSVANMKVHNAKSNTLIAIFSGAMKGPKHIRIAKNSDLAGLICFALASTYWWDDNKVAQINVASAVAMYMLGAG</sequence>